<dbReference type="Proteomes" id="UP000265520">
    <property type="component" value="Unassembled WGS sequence"/>
</dbReference>
<protein>
    <submittedName>
        <fullName evidence="1">Uncharacterized protein</fullName>
    </submittedName>
</protein>
<evidence type="ECO:0000313" key="2">
    <source>
        <dbReference type="Proteomes" id="UP000265520"/>
    </source>
</evidence>
<name>A0A392P3I9_9FABA</name>
<keyword evidence="2" id="KW-1185">Reference proteome</keyword>
<feature type="non-terminal residue" evidence="1">
    <location>
        <position position="1"/>
    </location>
</feature>
<proteinExistence type="predicted"/>
<reference evidence="1 2" key="1">
    <citation type="journal article" date="2018" name="Front. Plant Sci.">
        <title>Red Clover (Trifolium pratense) and Zigzag Clover (T. medium) - A Picture of Genomic Similarities and Differences.</title>
        <authorList>
            <person name="Dluhosova J."/>
            <person name="Istvanek J."/>
            <person name="Nedelnik J."/>
            <person name="Repkova J."/>
        </authorList>
    </citation>
    <scope>NUCLEOTIDE SEQUENCE [LARGE SCALE GENOMIC DNA]</scope>
    <source>
        <strain evidence="2">cv. 10/8</strain>
        <tissue evidence="1">Leaf</tissue>
    </source>
</reference>
<comment type="caution">
    <text evidence="1">The sequence shown here is derived from an EMBL/GenBank/DDBJ whole genome shotgun (WGS) entry which is preliminary data.</text>
</comment>
<sequence length="128" mass="14126">SEGGLGVRDLRKVNLAQVGSFGKWDGGVWIWEVSVEKDLLHGLLVLLDSASLSLSSDSSSWKFKSSGLYSVKSAYLSLIAEAQTVTARLVALIRILASLWKSWAPLKVIVFSEQLLQDRIPSRQNLLR</sequence>
<organism evidence="1 2">
    <name type="scientific">Trifolium medium</name>
    <dbReference type="NCBI Taxonomy" id="97028"/>
    <lineage>
        <taxon>Eukaryota</taxon>
        <taxon>Viridiplantae</taxon>
        <taxon>Streptophyta</taxon>
        <taxon>Embryophyta</taxon>
        <taxon>Tracheophyta</taxon>
        <taxon>Spermatophyta</taxon>
        <taxon>Magnoliopsida</taxon>
        <taxon>eudicotyledons</taxon>
        <taxon>Gunneridae</taxon>
        <taxon>Pentapetalae</taxon>
        <taxon>rosids</taxon>
        <taxon>fabids</taxon>
        <taxon>Fabales</taxon>
        <taxon>Fabaceae</taxon>
        <taxon>Papilionoideae</taxon>
        <taxon>50 kb inversion clade</taxon>
        <taxon>NPAAA clade</taxon>
        <taxon>Hologalegina</taxon>
        <taxon>IRL clade</taxon>
        <taxon>Trifolieae</taxon>
        <taxon>Trifolium</taxon>
    </lineage>
</organism>
<evidence type="ECO:0000313" key="1">
    <source>
        <dbReference type="EMBL" id="MCI05979.1"/>
    </source>
</evidence>
<accession>A0A392P3I9</accession>
<feature type="non-terminal residue" evidence="1">
    <location>
        <position position="128"/>
    </location>
</feature>
<dbReference type="AlphaFoldDB" id="A0A392P3I9"/>
<dbReference type="EMBL" id="LXQA010060347">
    <property type="protein sequence ID" value="MCI05979.1"/>
    <property type="molecule type" value="Genomic_DNA"/>
</dbReference>